<evidence type="ECO:0000259" key="5">
    <source>
        <dbReference type="PROSITE" id="PS50208"/>
    </source>
</evidence>
<dbReference type="Ensembl" id="ENSLLET00000034032.1">
    <property type="protein sequence ID" value="ENSLLEP00000032769.1"/>
    <property type="gene ID" value="ENSLLEG00000020738.1"/>
</dbReference>
<dbReference type="SUPFAM" id="SSF52129">
    <property type="entry name" value="Caspase-like"/>
    <property type="match status" value="1"/>
</dbReference>
<dbReference type="PROSITE" id="PS50168">
    <property type="entry name" value="DED"/>
    <property type="match status" value="2"/>
</dbReference>
<organism evidence="6 7">
    <name type="scientific">Leptobrachium leishanense</name>
    <name type="common">Leishan spiny toad</name>
    <dbReference type="NCBI Taxonomy" id="445787"/>
    <lineage>
        <taxon>Eukaryota</taxon>
        <taxon>Metazoa</taxon>
        <taxon>Chordata</taxon>
        <taxon>Craniata</taxon>
        <taxon>Vertebrata</taxon>
        <taxon>Euteleostomi</taxon>
        <taxon>Amphibia</taxon>
        <taxon>Batrachia</taxon>
        <taxon>Anura</taxon>
        <taxon>Pelobatoidea</taxon>
        <taxon>Megophryidae</taxon>
        <taxon>Leptobrachium</taxon>
    </lineage>
</organism>
<dbReference type="PANTHER" id="PTHR48169">
    <property type="entry name" value="DED DOMAIN-CONTAINING PROTEIN"/>
    <property type="match status" value="1"/>
</dbReference>
<dbReference type="Pfam" id="PF01335">
    <property type="entry name" value="DED"/>
    <property type="match status" value="1"/>
</dbReference>
<dbReference type="GO" id="GO:0004197">
    <property type="term" value="F:cysteine-type endopeptidase activity"/>
    <property type="evidence" value="ECO:0007669"/>
    <property type="project" value="InterPro"/>
</dbReference>
<feature type="domain" description="DED" evidence="4">
    <location>
        <begin position="93"/>
        <end position="171"/>
    </location>
</feature>
<dbReference type="OrthoDB" id="8816507at2759"/>
<keyword evidence="2" id="KW-0053">Apoptosis</keyword>
<reference evidence="6" key="1">
    <citation type="submission" date="2025-08" db="UniProtKB">
        <authorList>
            <consortium name="Ensembl"/>
        </authorList>
    </citation>
    <scope>IDENTIFICATION</scope>
</reference>
<keyword evidence="7" id="KW-1185">Reference proteome</keyword>
<dbReference type="PANTHER" id="PTHR48169:SF3">
    <property type="entry name" value="CASP8 AND FADD LIKE APOPTOSIS REGULATOR"/>
    <property type="match status" value="1"/>
</dbReference>
<feature type="domain" description="Caspase family p20" evidence="5">
    <location>
        <begin position="223"/>
        <end position="296"/>
    </location>
</feature>
<dbReference type="Proteomes" id="UP000694569">
    <property type="component" value="Unplaced"/>
</dbReference>
<evidence type="ECO:0000256" key="1">
    <source>
        <dbReference type="ARBA" id="ARBA00010134"/>
    </source>
</evidence>
<evidence type="ECO:0000313" key="7">
    <source>
        <dbReference type="Proteomes" id="UP000694569"/>
    </source>
</evidence>
<dbReference type="InterPro" id="IPR011600">
    <property type="entry name" value="Pept_C14_caspase"/>
</dbReference>
<dbReference type="InterPro" id="IPR001875">
    <property type="entry name" value="DED_dom"/>
</dbReference>
<dbReference type="AlphaFoldDB" id="A0A8C5Q6V8"/>
<evidence type="ECO:0000313" key="6">
    <source>
        <dbReference type="Ensembl" id="ENSLLEP00000032769.1"/>
    </source>
</evidence>
<dbReference type="SMART" id="SM00115">
    <property type="entry name" value="CASc"/>
    <property type="match status" value="1"/>
</dbReference>
<feature type="domain" description="DED" evidence="4">
    <location>
        <begin position="5"/>
        <end position="74"/>
    </location>
</feature>
<dbReference type="Gene3D" id="1.10.533.10">
    <property type="entry name" value="Death Domain, Fas"/>
    <property type="match status" value="2"/>
</dbReference>
<comment type="similarity">
    <text evidence="1">Belongs to the peptidase C14A family.</text>
</comment>
<evidence type="ECO:0000256" key="2">
    <source>
        <dbReference type="ARBA" id="ARBA00022703"/>
    </source>
</evidence>
<dbReference type="GO" id="GO:0006915">
    <property type="term" value="P:apoptotic process"/>
    <property type="evidence" value="ECO:0007669"/>
    <property type="project" value="UniProtKB-KW"/>
</dbReference>
<keyword evidence="3" id="KW-0677">Repeat</keyword>
<evidence type="ECO:0000256" key="3">
    <source>
        <dbReference type="ARBA" id="ARBA00022737"/>
    </source>
</evidence>
<accession>A0A8C5Q6V8</accession>
<gene>
    <name evidence="6" type="primary">CFLAR</name>
</gene>
<dbReference type="GO" id="GO:0042981">
    <property type="term" value="P:regulation of apoptotic process"/>
    <property type="evidence" value="ECO:0007669"/>
    <property type="project" value="InterPro"/>
</dbReference>
<dbReference type="InterPro" id="IPR015917">
    <property type="entry name" value="Pept_C14A"/>
</dbReference>
<evidence type="ECO:0000259" key="4">
    <source>
        <dbReference type="PROSITE" id="PS50168"/>
    </source>
</evidence>
<dbReference type="SUPFAM" id="SSF47986">
    <property type="entry name" value="DEATH domain"/>
    <property type="match status" value="2"/>
</dbReference>
<dbReference type="InterPro" id="IPR029030">
    <property type="entry name" value="Caspase-like_dom_sf"/>
</dbReference>
<dbReference type="GeneTree" id="ENSGT00530000064199"/>
<sequence>MAQNPYNAQLLHIEEELDQQEIEEMLYVTRDVSPSKSIRQLLSDLNERFILQPTVFAELFYVVKRFDLLRKFLDMSKPEAESLLMAHKKLFSEYRITMVEIHEELNESDLDSLHFLLKSQLKSGTKIQKMTFLSLAIELEKMNLLGPDNLKLLDQSLQTIRRVDLQKKLRRKMSLGKEHVYRRERNGEKYQIRQPGFGLIIDCVGNDAGETFGCDVQKHMYSTTKDIKQALKNVSNMEQLCQYAFLVCFVISRGKSDAIFGVDEKFPEISLDTIKSYFNGGSCPYLAGKPKLFFIQHYVTQQPVLPEGESASGMLEVDGPVERNLERDQRKHWRNTIPSEADIFLSHCKVDENELQQSPSTGSLYLRSLRKDHLLDIHTELNSIVYREQPDYSIKLKHTLTKKLYFPS</sequence>
<dbReference type="GO" id="GO:0006508">
    <property type="term" value="P:proteolysis"/>
    <property type="evidence" value="ECO:0007669"/>
    <property type="project" value="InterPro"/>
</dbReference>
<protein>
    <submittedName>
        <fullName evidence="6">CASP8 and FADD like apoptosis regulator</fullName>
    </submittedName>
</protein>
<dbReference type="Gene3D" id="3.40.50.1460">
    <property type="match status" value="1"/>
</dbReference>
<dbReference type="PROSITE" id="PS50208">
    <property type="entry name" value="CASPASE_P20"/>
    <property type="match status" value="1"/>
</dbReference>
<dbReference type="GO" id="GO:0005737">
    <property type="term" value="C:cytoplasm"/>
    <property type="evidence" value="ECO:0007669"/>
    <property type="project" value="UniProtKB-ARBA"/>
</dbReference>
<proteinExistence type="inferred from homology"/>
<reference evidence="6" key="2">
    <citation type="submission" date="2025-09" db="UniProtKB">
        <authorList>
            <consortium name="Ensembl"/>
        </authorList>
    </citation>
    <scope>IDENTIFICATION</scope>
</reference>
<name>A0A8C5Q6V8_9ANUR</name>
<dbReference type="InterPro" id="IPR001309">
    <property type="entry name" value="Pept_C14_p20"/>
</dbReference>
<dbReference type="SMART" id="SM00031">
    <property type="entry name" value="DED"/>
    <property type="match status" value="2"/>
</dbReference>
<dbReference type="Pfam" id="PF00656">
    <property type="entry name" value="Peptidase_C14"/>
    <property type="match status" value="1"/>
</dbReference>
<dbReference type="InterPro" id="IPR011029">
    <property type="entry name" value="DEATH-like_dom_sf"/>
</dbReference>